<reference evidence="2" key="1">
    <citation type="journal article" date="2021" name="PeerJ">
        <title>Extensive microbial diversity within the chicken gut microbiome revealed by metagenomics and culture.</title>
        <authorList>
            <person name="Gilroy R."/>
            <person name="Ravi A."/>
            <person name="Getino M."/>
            <person name="Pursley I."/>
            <person name="Horton D.L."/>
            <person name="Alikhan N.F."/>
            <person name="Baker D."/>
            <person name="Gharbi K."/>
            <person name="Hall N."/>
            <person name="Watson M."/>
            <person name="Adriaenssens E.M."/>
            <person name="Foster-Nyarko E."/>
            <person name="Jarju S."/>
            <person name="Secka A."/>
            <person name="Antonio M."/>
            <person name="Oren A."/>
            <person name="Chaudhuri R.R."/>
            <person name="La Ragione R."/>
            <person name="Hildebrand F."/>
            <person name="Pallen M.J."/>
        </authorList>
    </citation>
    <scope>NUCLEOTIDE SEQUENCE</scope>
    <source>
        <strain evidence="2">CHK171-7178</strain>
    </source>
</reference>
<sequence length="83" mass="9543">MAKKRKQTAPQPKKRDNGTSVFSDALDDDILEKLKAAKKALSAAEETKEEERQEQLRLERKEREKNKSFGELLKEYGDTGSKF</sequence>
<accession>A0A921FVR1</accession>
<proteinExistence type="predicted"/>
<evidence type="ECO:0000313" key="3">
    <source>
        <dbReference type="Proteomes" id="UP000698173"/>
    </source>
</evidence>
<gene>
    <name evidence="2" type="ORF">K8V56_01155</name>
</gene>
<feature type="region of interest" description="Disordered" evidence="1">
    <location>
        <begin position="41"/>
        <end position="83"/>
    </location>
</feature>
<dbReference type="Proteomes" id="UP000698173">
    <property type="component" value="Unassembled WGS sequence"/>
</dbReference>
<feature type="compositionally biased region" description="Basic and acidic residues" evidence="1">
    <location>
        <begin position="45"/>
        <end position="77"/>
    </location>
</feature>
<dbReference type="InterPro" id="IPR024980">
    <property type="entry name" value="DUF3886"/>
</dbReference>
<organism evidence="2 3">
    <name type="scientific">Sporosarcina psychrophila</name>
    <name type="common">Bacillus psychrophilus</name>
    <dbReference type="NCBI Taxonomy" id="1476"/>
    <lineage>
        <taxon>Bacteria</taxon>
        <taxon>Bacillati</taxon>
        <taxon>Bacillota</taxon>
        <taxon>Bacilli</taxon>
        <taxon>Bacillales</taxon>
        <taxon>Caryophanaceae</taxon>
        <taxon>Sporosarcina</taxon>
    </lineage>
</organism>
<comment type="caution">
    <text evidence="2">The sequence shown here is derived from an EMBL/GenBank/DDBJ whole genome shotgun (WGS) entry which is preliminary data.</text>
</comment>
<dbReference type="AlphaFoldDB" id="A0A921FVR1"/>
<reference evidence="2" key="2">
    <citation type="submission" date="2021-09" db="EMBL/GenBank/DDBJ databases">
        <authorList>
            <person name="Gilroy R."/>
        </authorList>
    </citation>
    <scope>NUCLEOTIDE SEQUENCE</scope>
    <source>
        <strain evidence="2">CHK171-7178</strain>
    </source>
</reference>
<name>A0A921FVR1_SPOPS</name>
<dbReference type="EMBL" id="DYWT01000017">
    <property type="protein sequence ID" value="HJF30369.1"/>
    <property type="molecule type" value="Genomic_DNA"/>
</dbReference>
<protein>
    <submittedName>
        <fullName evidence="2">DUF3886 domain-containing protein</fullName>
    </submittedName>
</protein>
<dbReference type="Pfam" id="PF13025">
    <property type="entry name" value="DUF3886"/>
    <property type="match status" value="1"/>
</dbReference>
<evidence type="ECO:0000313" key="2">
    <source>
        <dbReference type="EMBL" id="HJF30369.1"/>
    </source>
</evidence>
<feature type="region of interest" description="Disordered" evidence="1">
    <location>
        <begin position="1"/>
        <end position="25"/>
    </location>
</feature>
<evidence type="ECO:0000256" key="1">
    <source>
        <dbReference type="SAM" id="MobiDB-lite"/>
    </source>
</evidence>